<feature type="compositionally biased region" description="Low complexity" evidence="1">
    <location>
        <begin position="445"/>
        <end position="455"/>
    </location>
</feature>
<evidence type="ECO:0000313" key="2">
    <source>
        <dbReference type="EMBL" id="EJK59090.1"/>
    </source>
</evidence>
<comment type="caution">
    <text evidence="2">The sequence shown here is derived from an EMBL/GenBank/DDBJ whole genome shotgun (WGS) entry which is preliminary data.</text>
</comment>
<evidence type="ECO:0000313" key="3">
    <source>
        <dbReference type="Proteomes" id="UP000266841"/>
    </source>
</evidence>
<sequence length="479" mass="51950">MLHCGGGQYNPLPFVDHVSELLCKELVVVVAGLVRPPLQGRVDPSGRDTTGERAGRQYVLRASWAERPRFVDAILSQRGSGTRAIKKKGSRRPYRRTKISNLTKLLCLLCGPIRQLSLEPFRLDWGCTTHARRSGGASNETIRGRINKSAEQLAHLDLAQQRRGLSTAVALEILGDCATSLGSHRQAASLYLYREGAELIHGHYTRTSRRGTSQQAGLDGGPGALLPSGDEVLADSGRWPPRRSRRCSPPAAAATGKTEGRRVAGPEAEAEHGRRRRGHLREQGRQARRAGARAQVRHKGGRRGDGRGIARPARRDAGGGDRPGRGLSASPGDGRFFLGARRPGDRRGSDPGRRRRLRHRPGPAAPVRHGGNIPGQMEAAEDEPSPADEEESRWPSVAVSVSPDEAAEEEVVLPEDPDQAEERADEEETGWVSPKEAVAQENGCPRPRWPASPRTTRPRTRPTRETPGGTADSAARPPG</sequence>
<accession>K0S1E6</accession>
<dbReference type="Proteomes" id="UP000266841">
    <property type="component" value="Unassembled WGS sequence"/>
</dbReference>
<feature type="non-terminal residue" evidence="2">
    <location>
        <position position="479"/>
    </location>
</feature>
<feature type="compositionally biased region" description="Acidic residues" evidence="1">
    <location>
        <begin position="379"/>
        <end position="391"/>
    </location>
</feature>
<keyword evidence="3" id="KW-1185">Reference proteome</keyword>
<protein>
    <submittedName>
        <fullName evidence="2">Uncharacterized protein</fullName>
    </submittedName>
</protein>
<feature type="compositionally biased region" description="Basic and acidic residues" evidence="1">
    <location>
        <begin position="302"/>
        <end position="324"/>
    </location>
</feature>
<feature type="compositionally biased region" description="Basic and acidic residues" evidence="1">
    <location>
        <begin position="258"/>
        <end position="272"/>
    </location>
</feature>
<feature type="compositionally biased region" description="Basic residues" evidence="1">
    <location>
        <begin position="286"/>
        <end position="301"/>
    </location>
</feature>
<gene>
    <name evidence="2" type="ORF">THAOC_20731</name>
</gene>
<dbReference type="AlphaFoldDB" id="K0S1E6"/>
<feature type="compositionally biased region" description="Basic and acidic residues" evidence="1">
    <location>
        <begin position="342"/>
        <end position="352"/>
    </location>
</feature>
<evidence type="ECO:0000256" key="1">
    <source>
        <dbReference type="SAM" id="MobiDB-lite"/>
    </source>
</evidence>
<name>K0S1E6_THAOC</name>
<feature type="region of interest" description="Disordered" evidence="1">
    <location>
        <begin position="206"/>
        <end position="479"/>
    </location>
</feature>
<organism evidence="2 3">
    <name type="scientific">Thalassiosira oceanica</name>
    <name type="common">Marine diatom</name>
    <dbReference type="NCBI Taxonomy" id="159749"/>
    <lineage>
        <taxon>Eukaryota</taxon>
        <taxon>Sar</taxon>
        <taxon>Stramenopiles</taxon>
        <taxon>Ochrophyta</taxon>
        <taxon>Bacillariophyta</taxon>
        <taxon>Coscinodiscophyceae</taxon>
        <taxon>Thalassiosirophycidae</taxon>
        <taxon>Thalassiosirales</taxon>
        <taxon>Thalassiosiraceae</taxon>
        <taxon>Thalassiosira</taxon>
    </lineage>
</organism>
<proteinExistence type="predicted"/>
<reference evidence="2 3" key="1">
    <citation type="journal article" date="2012" name="Genome Biol.">
        <title>Genome and low-iron response of an oceanic diatom adapted to chronic iron limitation.</title>
        <authorList>
            <person name="Lommer M."/>
            <person name="Specht M."/>
            <person name="Roy A.S."/>
            <person name="Kraemer L."/>
            <person name="Andreson R."/>
            <person name="Gutowska M.A."/>
            <person name="Wolf J."/>
            <person name="Bergner S.V."/>
            <person name="Schilhabel M.B."/>
            <person name="Klostermeier U.C."/>
            <person name="Beiko R.G."/>
            <person name="Rosenstiel P."/>
            <person name="Hippler M."/>
            <person name="Laroche J."/>
        </authorList>
    </citation>
    <scope>NUCLEOTIDE SEQUENCE [LARGE SCALE GENOMIC DNA]</scope>
    <source>
        <strain evidence="2 3">CCMP1005</strain>
    </source>
</reference>
<dbReference type="EMBL" id="AGNL01023668">
    <property type="protein sequence ID" value="EJK59090.1"/>
    <property type="molecule type" value="Genomic_DNA"/>
</dbReference>
<feature type="compositionally biased region" description="Acidic residues" evidence="1">
    <location>
        <begin position="405"/>
        <end position="429"/>
    </location>
</feature>